<keyword evidence="3" id="KW-1185">Reference proteome</keyword>
<accession>A0A1D3CUV0</accession>
<comment type="caution">
    <text evidence="2">The sequence shown here is derived from an EMBL/GenBank/DDBJ whole genome shotgun (WGS) entry which is preliminary data.</text>
</comment>
<evidence type="ECO:0000256" key="1">
    <source>
        <dbReference type="SAM" id="MobiDB-lite"/>
    </source>
</evidence>
<feature type="region of interest" description="Disordered" evidence="1">
    <location>
        <begin position="429"/>
        <end position="477"/>
    </location>
</feature>
<feature type="region of interest" description="Disordered" evidence="1">
    <location>
        <begin position="1"/>
        <end position="108"/>
    </location>
</feature>
<feature type="compositionally biased region" description="Polar residues" evidence="1">
    <location>
        <begin position="244"/>
        <end position="254"/>
    </location>
</feature>
<evidence type="ECO:0000313" key="3">
    <source>
        <dbReference type="Proteomes" id="UP000095192"/>
    </source>
</evidence>
<gene>
    <name evidence="2" type="ORF">cyc_00470</name>
</gene>
<feature type="region of interest" description="Disordered" evidence="1">
    <location>
        <begin position="177"/>
        <end position="254"/>
    </location>
</feature>
<proteinExistence type="predicted"/>
<feature type="compositionally biased region" description="Basic and acidic residues" evidence="1">
    <location>
        <begin position="195"/>
        <end position="207"/>
    </location>
</feature>
<protein>
    <submittedName>
        <fullName evidence="2">Uncharacterized protein</fullName>
    </submittedName>
</protein>
<feature type="compositionally biased region" description="Low complexity" evidence="1">
    <location>
        <begin position="98"/>
        <end position="108"/>
    </location>
</feature>
<dbReference type="AlphaFoldDB" id="A0A1D3CUV0"/>
<reference evidence="2 3" key="1">
    <citation type="journal article" date="2016" name="BMC Genomics">
        <title>Comparative genomics reveals Cyclospora cayetanensis possesses coccidia-like metabolism and invasion components but unique surface antigens.</title>
        <authorList>
            <person name="Liu S."/>
            <person name="Wang L."/>
            <person name="Zheng H."/>
            <person name="Xu Z."/>
            <person name="Roellig D.M."/>
            <person name="Li N."/>
            <person name="Frace M.A."/>
            <person name="Tang K."/>
            <person name="Arrowood M.J."/>
            <person name="Moss D.M."/>
            <person name="Zhang L."/>
            <person name="Feng Y."/>
            <person name="Xiao L."/>
        </authorList>
    </citation>
    <scope>NUCLEOTIDE SEQUENCE [LARGE SCALE GENOMIC DNA]</scope>
    <source>
        <strain evidence="2 3">CHN_HEN01</strain>
    </source>
</reference>
<sequence length="477" mass="51094">MASHPTIPSGIDVAHSPTEGPHPPLASCTGITPAHDTSARRLSNASHEDCVEEGGGGESANGERKGSPRFPPESLEHENASTAPSLKAQDAQTRRHSCSSTDESVSSSEKNRNSRCAWCLGSYFLDISTTTTSGSSWTAKEYHLGRIAAAGDPLLQFYCSVFKGWVRRQFIERKLSVSNRGKCSKPDTSTTSSTKGEEVSDSDRHNEGAAAAKSQNTSETEKDAEQQDEEQQQASSTDAHEDSPSSPRRSTPANRLQQVLQRFISMHAAAAAKKAYGAAAADASLKAFLNRFAPSGGATPFQLGPQTKKPQLHGCAQSAPTQDLPLWKNIVAEIQQRDALEEEWGAPWALRGAAAKETLPTITREMSLLLQTHKGPCTHTGTQKDGAPLGGLRALGDVSELEERLESLRLQVESTGIFFRGARSGPLSLRCGSEGGVPPSSSSSERGPPEPMQPDISAFLNPTGKQERQRARTNQTD</sequence>
<name>A0A1D3CUV0_9EIME</name>
<evidence type="ECO:0000313" key="2">
    <source>
        <dbReference type="EMBL" id="OEH74974.1"/>
    </source>
</evidence>
<dbReference type="EMBL" id="JROU02001859">
    <property type="protein sequence ID" value="OEH74974.1"/>
    <property type="molecule type" value="Genomic_DNA"/>
</dbReference>
<feature type="compositionally biased region" description="Low complexity" evidence="1">
    <location>
        <begin position="436"/>
        <end position="446"/>
    </location>
</feature>
<dbReference type="Proteomes" id="UP000095192">
    <property type="component" value="Unassembled WGS sequence"/>
</dbReference>
<organism evidence="2 3">
    <name type="scientific">Cyclospora cayetanensis</name>
    <dbReference type="NCBI Taxonomy" id="88456"/>
    <lineage>
        <taxon>Eukaryota</taxon>
        <taxon>Sar</taxon>
        <taxon>Alveolata</taxon>
        <taxon>Apicomplexa</taxon>
        <taxon>Conoidasida</taxon>
        <taxon>Coccidia</taxon>
        <taxon>Eucoccidiorida</taxon>
        <taxon>Eimeriorina</taxon>
        <taxon>Eimeriidae</taxon>
        <taxon>Cyclospora</taxon>
    </lineage>
</organism>
<dbReference type="VEuPathDB" id="ToxoDB:LOC34617647"/>
<dbReference type="VEuPathDB" id="ToxoDB:cyc_00470"/>
<dbReference type="InParanoid" id="A0A1D3CUV0"/>